<dbReference type="AlphaFoldDB" id="A0A8S1QL79"/>
<dbReference type="EMBL" id="CAJJDN010000109">
    <property type="protein sequence ID" value="CAD8115934.1"/>
    <property type="molecule type" value="Genomic_DNA"/>
</dbReference>
<organism evidence="1 2">
    <name type="scientific">Paramecium sonneborni</name>
    <dbReference type="NCBI Taxonomy" id="65129"/>
    <lineage>
        <taxon>Eukaryota</taxon>
        <taxon>Sar</taxon>
        <taxon>Alveolata</taxon>
        <taxon>Ciliophora</taxon>
        <taxon>Intramacronucleata</taxon>
        <taxon>Oligohymenophorea</taxon>
        <taxon>Peniculida</taxon>
        <taxon>Parameciidae</taxon>
        <taxon>Paramecium</taxon>
    </lineage>
</organism>
<protein>
    <submittedName>
        <fullName evidence="1">Uncharacterized protein</fullName>
    </submittedName>
</protein>
<evidence type="ECO:0000313" key="2">
    <source>
        <dbReference type="Proteomes" id="UP000692954"/>
    </source>
</evidence>
<proteinExistence type="predicted"/>
<reference evidence="1" key="1">
    <citation type="submission" date="2021-01" db="EMBL/GenBank/DDBJ databases">
        <authorList>
            <consortium name="Genoscope - CEA"/>
            <person name="William W."/>
        </authorList>
    </citation>
    <scope>NUCLEOTIDE SEQUENCE</scope>
</reference>
<gene>
    <name evidence="1" type="ORF">PSON_ATCC_30995.1.T1090185</name>
</gene>
<name>A0A8S1QL79_9CILI</name>
<dbReference type="Proteomes" id="UP000692954">
    <property type="component" value="Unassembled WGS sequence"/>
</dbReference>
<accession>A0A8S1QL79</accession>
<evidence type="ECO:0000313" key="1">
    <source>
        <dbReference type="EMBL" id="CAD8115934.1"/>
    </source>
</evidence>
<sequence>MFQQENISAEAIHEKEIIQLVNLEGMNFNIKTIIP</sequence>
<comment type="caution">
    <text evidence="1">The sequence shown here is derived from an EMBL/GenBank/DDBJ whole genome shotgun (WGS) entry which is preliminary data.</text>
</comment>
<keyword evidence="2" id="KW-1185">Reference proteome</keyword>